<dbReference type="PANTHER" id="PTHR33219:SF14">
    <property type="entry name" value="PROTEIN COFACTOR ASSEMBLY OF COMPLEX C SUBUNIT B CCB3, CHLOROPLASTIC-RELATED"/>
    <property type="match status" value="1"/>
</dbReference>
<accession>A0A101HV79</accession>
<proteinExistence type="inferred from homology"/>
<evidence type="ECO:0000256" key="1">
    <source>
        <dbReference type="ARBA" id="ARBA00010894"/>
    </source>
</evidence>
<dbReference type="InterPro" id="IPR003425">
    <property type="entry name" value="CCB3/YggT"/>
</dbReference>
<comment type="similarity">
    <text evidence="1">Belongs to the YggT family.</text>
</comment>
<dbReference type="Proteomes" id="UP000054705">
    <property type="component" value="Unassembled WGS sequence"/>
</dbReference>
<dbReference type="AlphaFoldDB" id="A0A101HV79"/>
<name>A0A101HV79_9FIRM</name>
<evidence type="ECO:0000313" key="3">
    <source>
        <dbReference type="EMBL" id="KUK83600.1"/>
    </source>
</evidence>
<evidence type="ECO:0000256" key="2">
    <source>
        <dbReference type="SAM" id="Phobius"/>
    </source>
</evidence>
<protein>
    <submittedName>
        <fullName evidence="3">Putative integral membrane protein</fullName>
    </submittedName>
</protein>
<feature type="transmembrane region" description="Helical" evidence="2">
    <location>
        <begin position="66"/>
        <end position="88"/>
    </location>
</feature>
<dbReference type="Pfam" id="PF02325">
    <property type="entry name" value="CCB3_YggT"/>
    <property type="match status" value="1"/>
</dbReference>
<sequence>MSLIFTAVNVAFQVYTTLLIVRILLSWFPHNPYQPVLRFIYEITEPYLAIFRRFIPPFGAVDLSPIAAFLVLDFIIRPLVFYLLRLILLNIV</sequence>
<gene>
    <name evidence="3" type="ORF">XD97_0143</name>
</gene>
<dbReference type="PATRIC" id="fig|110500.4.peg.386"/>
<keyword evidence="2" id="KW-1133">Transmembrane helix</keyword>
<dbReference type="GO" id="GO:0016020">
    <property type="term" value="C:membrane"/>
    <property type="evidence" value="ECO:0007669"/>
    <property type="project" value="InterPro"/>
</dbReference>
<keyword evidence="2" id="KW-0812">Transmembrane</keyword>
<dbReference type="PANTHER" id="PTHR33219">
    <property type="entry name" value="YLMG HOMOLOG PROTEIN 2, CHLOROPLASTIC"/>
    <property type="match status" value="1"/>
</dbReference>
<organism evidence="3 4">
    <name type="scientific">Pelotomaculum thermopropionicum</name>
    <dbReference type="NCBI Taxonomy" id="110500"/>
    <lineage>
        <taxon>Bacteria</taxon>
        <taxon>Bacillati</taxon>
        <taxon>Bacillota</taxon>
        <taxon>Clostridia</taxon>
        <taxon>Eubacteriales</taxon>
        <taxon>Desulfotomaculaceae</taxon>
        <taxon>Pelotomaculum</taxon>
    </lineage>
</organism>
<keyword evidence="2" id="KW-0472">Membrane</keyword>
<reference evidence="4" key="1">
    <citation type="journal article" date="2015" name="MBio">
        <title>Genome-Resolved Metagenomic Analysis Reveals Roles for Candidate Phyla and Other Microbial Community Members in Biogeochemical Transformations in Oil Reservoirs.</title>
        <authorList>
            <person name="Hu P."/>
            <person name="Tom L."/>
            <person name="Singh A."/>
            <person name="Thomas B.C."/>
            <person name="Baker B.J."/>
            <person name="Piceno Y.M."/>
            <person name="Andersen G.L."/>
            <person name="Banfield J.F."/>
        </authorList>
    </citation>
    <scope>NUCLEOTIDE SEQUENCE [LARGE SCALE GENOMIC DNA]</scope>
</reference>
<evidence type="ECO:0000313" key="4">
    <source>
        <dbReference type="Proteomes" id="UP000054705"/>
    </source>
</evidence>
<dbReference type="EMBL" id="LGGS01000023">
    <property type="protein sequence ID" value="KUK83600.1"/>
    <property type="molecule type" value="Genomic_DNA"/>
</dbReference>
<feature type="transmembrane region" description="Helical" evidence="2">
    <location>
        <begin position="7"/>
        <end position="28"/>
    </location>
</feature>
<comment type="caution">
    <text evidence="3">The sequence shown here is derived from an EMBL/GenBank/DDBJ whole genome shotgun (WGS) entry which is preliminary data.</text>
</comment>